<protein>
    <submittedName>
        <fullName evidence="6">Selenium-dependent molybdenum hydroxylase 1</fullName>
    </submittedName>
</protein>
<dbReference type="Pfam" id="PF01315">
    <property type="entry name" value="Ald_Xan_dh_C"/>
    <property type="match status" value="1"/>
</dbReference>
<dbReference type="SMART" id="SM01008">
    <property type="entry name" value="Ald_Xan_dh_C"/>
    <property type="match status" value="1"/>
</dbReference>
<dbReference type="Proteomes" id="UP000005632">
    <property type="component" value="Chromosome"/>
</dbReference>
<dbReference type="eggNOG" id="COG1529">
    <property type="taxonomic scope" value="Bacteria"/>
</dbReference>
<organism evidence="6 7">
    <name type="scientific">Sphaerochaeta pleomorpha (strain ATCC BAA-1885 / DSM 22778 / Grapes)</name>
    <dbReference type="NCBI Taxonomy" id="158190"/>
    <lineage>
        <taxon>Bacteria</taxon>
        <taxon>Pseudomonadati</taxon>
        <taxon>Spirochaetota</taxon>
        <taxon>Spirochaetia</taxon>
        <taxon>Spirochaetales</taxon>
        <taxon>Sphaerochaetaceae</taxon>
        <taxon>Sphaerochaeta</taxon>
    </lineage>
</organism>
<dbReference type="KEGG" id="sgp:SpiGrapes_0898"/>
<keyword evidence="2" id="KW-0479">Metal-binding</keyword>
<sequence length="856" mass="93065">MISLTVNGTVVSCRQDKNMILFLRDDLRITSVKNGCGEGVCGSCTILADGRKVKCCTQKVSAFVGKTIVTVEGLSQREKDVYTHCFSEAGAVQCGFCIPGMVLSAKSLLDNNLEPTLSDVQQAIKGNICRCTGYKKIEEAILLSARFFKENLEIPLPETDGSLNQRFKRVDAKEKILGTGLFSDDIVVPDMVYAKALRSKYPRAIVNKIDISKALQHSDCVKILLAKDVPNNKTGHIIQDWDVLLAQGETTRYIGDALALVATNHKETLDEVISLIEVDYTVLDPITSPSQALKSDAPSIHPGGNILSKEVLKRGDSETAIKNSKYVVTRHYSTPFNDHAFMESECAIAQMEGEDGLLLYTGGQSVYDEQREISHMLGIAKEKVHCHSMLVGGGFGGKEDMSVQHHAALMAWVLKRAVKVQFSRQESLLYHTKRHAMEMDFTTACDENGHLTGMKATIIADTGAYASLGGPVLQRACTHAAGPYNYQNVDILGMSVYTNNVVGGAYRGFGVTQSCFATEGNINLLAEMVGISPWEFRFRNAIEPGQVLPNGQIADQNCAMKECLLAVKKSYESSPYAGLACAFKNSGTGVGLKDIGRCILSIEKGIVHIRTSAACMGQGIATMATQMFCQQTGLSPTVIIHERADTVRTPNSGTSTASRQTVVTGEAVRRAAEKLFIELQQGKTLAELEGREFYGEFSAKTDPMGSTKENPVSHVSYSYAAQVVILDKEGKLQGIVAAYDVGTPVNIQSVEGQIEGGIVMGLGFALTEEYPIEGGYPNIRYGRLGLLHAPQVPPIEVKLIQPEREKLPYAFGAKGVGELCLIPTSPACSHAYYRLDGKERNTLPLQNTYYKKAKNA</sequence>
<name>G8QQU3_SPHPG</name>
<dbReference type="Gene3D" id="3.30.365.10">
    <property type="entry name" value="Aldehyde oxidase/xanthine dehydrogenase, molybdopterin binding domain"/>
    <property type="match status" value="5"/>
</dbReference>
<evidence type="ECO:0000256" key="1">
    <source>
        <dbReference type="ARBA" id="ARBA00006849"/>
    </source>
</evidence>
<dbReference type="Pfam" id="PF02738">
    <property type="entry name" value="MoCoBD_1"/>
    <property type="match status" value="1"/>
</dbReference>
<evidence type="ECO:0000256" key="3">
    <source>
        <dbReference type="ARBA" id="ARBA00023002"/>
    </source>
</evidence>
<dbReference type="Pfam" id="PF01799">
    <property type="entry name" value="Fer2_2"/>
    <property type="match status" value="1"/>
</dbReference>
<dbReference type="Gene3D" id="3.10.20.30">
    <property type="match status" value="1"/>
</dbReference>
<evidence type="ECO:0000313" key="7">
    <source>
        <dbReference type="Proteomes" id="UP000005632"/>
    </source>
</evidence>
<accession>G8QQU3</accession>
<dbReference type="SUPFAM" id="SSF54665">
    <property type="entry name" value="CO dehydrogenase molybdoprotein N-domain-like"/>
    <property type="match status" value="1"/>
</dbReference>
<dbReference type="InterPro" id="IPR016208">
    <property type="entry name" value="Ald_Oxase/xanthine_DH-like"/>
</dbReference>
<proteinExistence type="inferred from homology"/>
<dbReference type="Pfam" id="PF20256">
    <property type="entry name" value="MoCoBD_2"/>
    <property type="match status" value="1"/>
</dbReference>
<keyword evidence="4" id="KW-0408">Iron</keyword>
<dbReference type="GO" id="GO:0016491">
    <property type="term" value="F:oxidoreductase activity"/>
    <property type="evidence" value="ECO:0007669"/>
    <property type="project" value="UniProtKB-KW"/>
</dbReference>
<dbReference type="InterPro" id="IPR036010">
    <property type="entry name" value="2Fe-2S_ferredoxin-like_sf"/>
</dbReference>
<reference evidence="6 7" key="1">
    <citation type="submission" date="2011-11" db="EMBL/GenBank/DDBJ databases">
        <title>Complete sequence of Spirochaeta sp. grapes.</title>
        <authorList>
            <consortium name="US DOE Joint Genome Institute"/>
            <person name="Lucas S."/>
            <person name="Han J."/>
            <person name="Lapidus A."/>
            <person name="Cheng J.-F."/>
            <person name="Goodwin L."/>
            <person name="Pitluck S."/>
            <person name="Peters L."/>
            <person name="Ovchinnikova G."/>
            <person name="Munk A.C."/>
            <person name="Detter J.C."/>
            <person name="Han C."/>
            <person name="Tapia R."/>
            <person name="Land M."/>
            <person name="Hauser L."/>
            <person name="Kyrpides N."/>
            <person name="Ivanova N."/>
            <person name="Pagani I."/>
            <person name="Ritalahtilisa K."/>
            <person name="Loeffler F."/>
            <person name="Woyke T."/>
        </authorList>
    </citation>
    <scope>NUCLEOTIDE SEQUENCE [LARGE SCALE GENOMIC DNA]</scope>
    <source>
        <strain evidence="7">ATCC BAA-1885 / DSM 22778 / Grapes</strain>
    </source>
</reference>
<dbReference type="RefSeq" id="WP_014269573.1">
    <property type="nucleotide sequence ID" value="NC_016633.1"/>
</dbReference>
<evidence type="ECO:0000313" key="6">
    <source>
        <dbReference type="EMBL" id="AEV28724.1"/>
    </source>
</evidence>
<dbReference type="InterPro" id="IPR017697">
    <property type="entry name" value="Xdh"/>
</dbReference>
<evidence type="ECO:0000259" key="5">
    <source>
        <dbReference type="PROSITE" id="PS51085"/>
    </source>
</evidence>
<feature type="domain" description="2Fe-2S ferredoxin-type" evidence="5">
    <location>
        <begin position="1"/>
        <end position="74"/>
    </location>
</feature>
<dbReference type="InterPro" id="IPR046867">
    <property type="entry name" value="AldOxase/xan_DH_MoCoBD2"/>
</dbReference>
<dbReference type="STRING" id="158190.SpiGrapes_0898"/>
<evidence type="ECO:0000256" key="4">
    <source>
        <dbReference type="ARBA" id="ARBA00023004"/>
    </source>
</evidence>
<dbReference type="AlphaFoldDB" id="G8QQU3"/>
<dbReference type="InterPro" id="IPR036856">
    <property type="entry name" value="Ald_Oxase/Xan_DH_a/b_sf"/>
</dbReference>
<evidence type="ECO:0000256" key="2">
    <source>
        <dbReference type="ARBA" id="ARBA00022723"/>
    </source>
</evidence>
<dbReference type="InterPro" id="IPR037165">
    <property type="entry name" value="AldOxase/xan_DH_Mopterin-bd_sf"/>
</dbReference>
<dbReference type="GO" id="GO:0051537">
    <property type="term" value="F:2 iron, 2 sulfur cluster binding"/>
    <property type="evidence" value="ECO:0007669"/>
    <property type="project" value="InterPro"/>
</dbReference>
<dbReference type="InterPro" id="IPR002888">
    <property type="entry name" value="2Fe-2S-bd"/>
</dbReference>
<dbReference type="Gene3D" id="1.10.150.120">
    <property type="entry name" value="[2Fe-2S]-binding domain"/>
    <property type="match status" value="1"/>
</dbReference>
<dbReference type="SUPFAM" id="SSF56003">
    <property type="entry name" value="Molybdenum cofactor-binding domain"/>
    <property type="match status" value="1"/>
</dbReference>
<dbReference type="InterPro" id="IPR001041">
    <property type="entry name" value="2Fe-2S_ferredoxin-type"/>
</dbReference>
<dbReference type="InterPro" id="IPR006058">
    <property type="entry name" value="2Fe2S_fd_BS"/>
</dbReference>
<dbReference type="PROSITE" id="PS51085">
    <property type="entry name" value="2FE2S_FER_2"/>
    <property type="match status" value="1"/>
</dbReference>
<keyword evidence="7" id="KW-1185">Reference proteome</keyword>
<dbReference type="eggNOG" id="COG2080">
    <property type="taxonomic scope" value="Bacteria"/>
</dbReference>
<dbReference type="SUPFAM" id="SSF47741">
    <property type="entry name" value="CO dehydrogenase ISP C-domain like"/>
    <property type="match status" value="1"/>
</dbReference>
<dbReference type="SUPFAM" id="SSF54292">
    <property type="entry name" value="2Fe-2S ferredoxin-like"/>
    <property type="match status" value="1"/>
</dbReference>
<dbReference type="NCBIfam" id="TIGR03311">
    <property type="entry name" value="Se_dep_XDH"/>
    <property type="match status" value="1"/>
</dbReference>
<dbReference type="HOGENOM" id="CLU_001681_2_3_12"/>
<dbReference type="EMBL" id="CP003155">
    <property type="protein sequence ID" value="AEV28724.1"/>
    <property type="molecule type" value="Genomic_DNA"/>
</dbReference>
<dbReference type="PROSITE" id="PS00197">
    <property type="entry name" value="2FE2S_FER_1"/>
    <property type="match status" value="1"/>
</dbReference>
<dbReference type="InterPro" id="IPR008274">
    <property type="entry name" value="AldOxase/xan_DH_MoCoBD1"/>
</dbReference>
<dbReference type="PANTHER" id="PTHR11908">
    <property type="entry name" value="XANTHINE DEHYDROGENASE"/>
    <property type="match status" value="1"/>
</dbReference>
<dbReference type="InterPro" id="IPR036884">
    <property type="entry name" value="2Fe-2S-bd_dom_sf"/>
</dbReference>
<dbReference type="GO" id="GO:0005506">
    <property type="term" value="F:iron ion binding"/>
    <property type="evidence" value="ECO:0007669"/>
    <property type="project" value="InterPro"/>
</dbReference>
<dbReference type="PANTHER" id="PTHR11908:SF157">
    <property type="entry name" value="XANTHINE DEHYDROGENASE SUBUNIT D-RELATED"/>
    <property type="match status" value="1"/>
</dbReference>
<dbReference type="Gene3D" id="3.90.1170.50">
    <property type="entry name" value="Aldehyde oxidase/xanthine dehydrogenase, a/b hammerhead"/>
    <property type="match status" value="1"/>
</dbReference>
<gene>
    <name evidence="6" type="ordered locus">SpiGrapes_0898</name>
</gene>
<dbReference type="InterPro" id="IPR012675">
    <property type="entry name" value="Beta-grasp_dom_sf"/>
</dbReference>
<comment type="similarity">
    <text evidence="1">Belongs to the xanthine dehydrogenase family.</text>
</comment>
<dbReference type="OrthoDB" id="9759099at2"/>
<dbReference type="InterPro" id="IPR000674">
    <property type="entry name" value="Ald_Oxase/Xan_DH_a/b"/>
</dbReference>
<keyword evidence="3" id="KW-0560">Oxidoreductase</keyword>